<evidence type="ECO:0000256" key="1">
    <source>
        <dbReference type="ARBA" id="ARBA00004141"/>
    </source>
</evidence>
<sequence>MIYRYCVKTKERIQKLFKLPFRRLTIYSLLLCFLQFPGFIWLALWDAHLLQELGIQIIEKKRGNDYTCNNNFLQIAESLLLNCQQINQQRFVFLSCISFSYLLGEILFIIGIQIVKKKWILIFSSIIGGLAILCVIFVVQYVMQIILSVIFLASYAINHTIVNILIAENYPTGLRGTVMGFTRILPHLTAAMIKFISNLSCNFSIIAASIILISAAIFVLPMPDLTGTPIQERPVHLDDDT</sequence>
<feature type="transmembrane region" description="Helical" evidence="6">
    <location>
        <begin position="21"/>
        <end position="44"/>
    </location>
</feature>
<dbReference type="GeneID" id="107072672"/>
<organism evidence="7 8">
    <name type="scientific">Polistes dominula</name>
    <name type="common">European paper wasp</name>
    <name type="synonym">Vespa dominula</name>
    <dbReference type="NCBI Taxonomy" id="743375"/>
    <lineage>
        <taxon>Eukaryota</taxon>
        <taxon>Metazoa</taxon>
        <taxon>Ecdysozoa</taxon>
        <taxon>Arthropoda</taxon>
        <taxon>Hexapoda</taxon>
        <taxon>Insecta</taxon>
        <taxon>Pterygota</taxon>
        <taxon>Neoptera</taxon>
        <taxon>Endopterygota</taxon>
        <taxon>Hymenoptera</taxon>
        <taxon>Apocrita</taxon>
        <taxon>Aculeata</taxon>
        <taxon>Vespoidea</taxon>
        <taxon>Vespidae</taxon>
        <taxon>Polistinae</taxon>
        <taxon>Polistini</taxon>
        <taxon>Polistes</taxon>
    </lineage>
</organism>
<keyword evidence="3 6" id="KW-0812">Transmembrane</keyword>
<gene>
    <name evidence="8" type="primary">LOC107072672</name>
</gene>
<protein>
    <submittedName>
        <fullName evidence="8">Uncharacterized protein LOC107072672</fullName>
    </submittedName>
</protein>
<feature type="transmembrane region" description="Helical" evidence="6">
    <location>
        <begin position="145"/>
        <end position="166"/>
    </location>
</feature>
<accession>A0ABM1J751</accession>
<dbReference type="RefSeq" id="XP_015188289.1">
    <property type="nucleotide sequence ID" value="XM_015332803.1"/>
</dbReference>
<keyword evidence="4 6" id="KW-1133">Transmembrane helix</keyword>
<keyword evidence="5 6" id="KW-0472">Membrane</keyword>
<keyword evidence="7" id="KW-1185">Reference proteome</keyword>
<evidence type="ECO:0000256" key="2">
    <source>
        <dbReference type="ARBA" id="ARBA00022448"/>
    </source>
</evidence>
<feature type="transmembrane region" description="Helical" evidence="6">
    <location>
        <begin position="91"/>
        <end position="112"/>
    </location>
</feature>
<proteinExistence type="predicted"/>
<dbReference type="PANTHER" id="PTHR23511">
    <property type="entry name" value="SYNAPTIC VESICLE GLYCOPROTEIN 2"/>
    <property type="match status" value="1"/>
</dbReference>
<name>A0ABM1J751_POLDO</name>
<feature type="transmembrane region" description="Helical" evidence="6">
    <location>
        <begin position="119"/>
        <end position="139"/>
    </location>
</feature>
<evidence type="ECO:0000256" key="3">
    <source>
        <dbReference type="ARBA" id="ARBA00022692"/>
    </source>
</evidence>
<evidence type="ECO:0000256" key="4">
    <source>
        <dbReference type="ARBA" id="ARBA00022989"/>
    </source>
</evidence>
<evidence type="ECO:0000313" key="7">
    <source>
        <dbReference type="Proteomes" id="UP000694924"/>
    </source>
</evidence>
<evidence type="ECO:0000313" key="8">
    <source>
        <dbReference type="RefSeq" id="XP_015188289.1"/>
    </source>
</evidence>
<reference evidence="8" key="1">
    <citation type="submission" date="2025-08" db="UniProtKB">
        <authorList>
            <consortium name="RefSeq"/>
        </authorList>
    </citation>
    <scope>IDENTIFICATION</scope>
    <source>
        <tissue evidence="8">Whole body</tissue>
    </source>
</reference>
<dbReference type="Gene3D" id="1.20.1250.20">
    <property type="entry name" value="MFS general substrate transporter like domains"/>
    <property type="match status" value="1"/>
</dbReference>
<feature type="transmembrane region" description="Helical" evidence="6">
    <location>
        <begin position="203"/>
        <end position="223"/>
    </location>
</feature>
<dbReference type="SUPFAM" id="SSF103473">
    <property type="entry name" value="MFS general substrate transporter"/>
    <property type="match status" value="1"/>
</dbReference>
<dbReference type="PANTHER" id="PTHR23511:SF34">
    <property type="entry name" value="SYNAPTIC VESICLE GLYCOPROTEIN 2"/>
    <property type="match status" value="1"/>
</dbReference>
<dbReference type="Proteomes" id="UP000694924">
    <property type="component" value="Unplaced"/>
</dbReference>
<evidence type="ECO:0000256" key="6">
    <source>
        <dbReference type="SAM" id="Phobius"/>
    </source>
</evidence>
<evidence type="ECO:0000256" key="5">
    <source>
        <dbReference type="ARBA" id="ARBA00023136"/>
    </source>
</evidence>
<dbReference type="InterPro" id="IPR036259">
    <property type="entry name" value="MFS_trans_sf"/>
</dbReference>
<keyword evidence="2" id="KW-0813">Transport</keyword>
<comment type="subcellular location">
    <subcellularLocation>
        <location evidence="1">Membrane</location>
        <topology evidence="1">Multi-pass membrane protein</topology>
    </subcellularLocation>
</comment>